<feature type="transmembrane region" description="Helical" evidence="1">
    <location>
        <begin position="263"/>
        <end position="288"/>
    </location>
</feature>
<feature type="transmembrane region" description="Helical" evidence="1">
    <location>
        <begin position="335"/>
        <end position="353"/>
    </location>
</feature>
<dbReference type="Pfam" id="PF01757">
    <property type="entry name" value="Acyl_transf_3"/>
    <property type="match status" value="1"/>
</dbReference>
<dbReference type="PANTHER" id="PTHR36927">
    <property type="entry name" value="BLR4337 PROTEIN"/>
    <property type="match status" value="1"/>
</dbReference>
<feature type="transmembrane region" description="Helical" evidence="1">
    <location>
        <begin position="239"/>
        <end position="257"/>
    </location>
</feature>
<evidence type="ECO:0000313" key="3">
    <source>
        <dbReference type="EMBL" id="MVX64035.1"/>
    </source>
</evidence>
<feature type="transmembrane region" description="Helical" evidence="1">
    <location>
        <begin position="309"/>
        <end position="329"/>
    </location>
</feature>
<dbReference type="Proteomes" id="UP000656077">
    <property type="component" value="Unassembled WGS sequence"/>
</dbReference>
<reference evidence="4 5" key="1">
    <citation type="submission" date="2017-03" db="EMBL/GenBank/DDBJ databases">
        <title>Genome sequence of Clostridium chromiireducens DSM 23318.</title>
        <authorList>
            <person name="Poehlein A."/>
            <person name="Daniel R."/>
        </authorList>
    </citation>
    <scope>NUCLEOTIDE SEQUENCE [LARGE SCALE GENOMIC DNA]</scope>
    <source>
        <strain evidence="4 5">DSM 23318</strain>
    </source>
</reference>
<keyword evidence="3" id="KW-0808">Transferase</keyword>
<feature type="transmembrane region" description="Helical" evidence="1">
    <location>
        <begin position="146"/>
        <end position="166"/>
    </location>
</feature>
<evidence type="ECO:0000259" key="2">
    <source>
        <dbReference type="Pfam" id="PF01757"/>
    </source>
</evidence>
<dbReference type="RefSeq" id="WP_079438409.1">
    <property type="nucleotide sequence ID" value="NZ_MZGT01000008.1"/>
</dbReference>
<comment type="caution">
    <text evidence="4">The sequence shown here is derived from an EMBL/GenBank/DDBJ whole genome shotgun (WGS) entry which is preliminary data.</text>
</comment>
<dbReference type="GO" id="GO:0016747">
    <property type="term" value="F:acyltransferase activity, transferring groups other than amino-acyl groups"/>
    <property type="evidence" value="ECO:0007669"/>
    <property type="project" value="InterPro"/>
</dbReference>
<gene>
    <name evidence="4" type="primary">mdoC_1</name>
    <name evidence="4" type="ORF">CLCHR_08190</name>
    <name evidence="3" type="ORF">GKZ28_10070</name>
</gene>
<dbReference type="InterPro" id="IPR002656">
    <property type="entry name" value="Acyl_transf_3_dom"/>
</dbReference>
<keyword evidence="3" id="KW-0012">Acyltransferase</keyword>
<feature type="transmembrane region" description="Helical" evidence="1">
    <location>
        <begin position="187"/>
        <end position="206"/>
    </location>
</feature>
<proteinExistence type="predicted"/>
<dbReference type="InterPro" id="IPR050623">
    <property type="entry name" value="Glucan_succinyl_AcylTrfase"/>
</dbReference>
<dbReference type="STRING" id="225345.CLCHR_08190"/>
<organism evidence="4 5">
    <name type="scientific">Clostridium chromiireducens</name>
    <dbReference type="NCBI Taxonomy" id="225345"/>
    <lineage>
        <taxon>Bacteria</taxon>
        <taxon>Bacillati</taxon>
        <taxon>Bacillota</taxon>
        <taxon>Clostridia</taxon>
        <taxon>Eubacteriales</taxon>
        <taxon>Clostridiaceae</taxon>
        <taxon>Clostridium</taxon>
    </lineage>
</organism>
<dbReference type="AlphaFoldDB" id="A0A1V4IZV4"/>
<feature type="domain" description="Acyltransferase 3" evidence="2">
    <location>
        <begin position="8"/>
        <end position="350"/>
    </location>
</feature>
<name>A0A1V4IZV4_9CLOT</name>
<feature type="transmembrane region" description="Helical" evidence="1">
    <location>
        <begin position="55"/>
        <end position="76"/>
    </location>
</feature>
<keyword evidence="1" id="KW-0472">Membrane</keyword>
<protein>
    <submittedName>
        <fullName evidence="3">Acyltransferase family protein</fullName>
    </submittedName>
    <submittedName>
        <fullName evidence="4">Glucans biosynthesis protein C</fullName>
    </submittedName>
</protein>
<keyword evidence="5" id="KW-1185">Reference proteome</keyword>
<dbReference type="PANTHER" id="PTHR36927:SF3">
    <property type="entry name" value="GLUCANS BIOSYNTHESIS PROTEIN C"/>
    <property type="match status" value="1"/>
</dbReference>
<evidence type="ECO:0000313" key="5">
    <source>
        <dbReference type="Proteomes" id="UP000191056"/>
    </source>
</evidence>
<feature type="transmembrane region" description="Helical" evidence="1">
    <location>
        <begin position="12"/>
        <end position="30"/>
    </location>
</feature>
<dbReference type="OrthoDB" id="5446016at2"/>
<dbReference type="EMBL" id="MZGT01000008">
    <property type="protein sequence ID" value="OPJ65429.1"/>
    <property type="molecule type" value="Genomic_DNA"/>
</dbReference>
<feature type="transmembrane region" description="Helical" evidence="1">
    <location>
        <begin position="92"/>
        <end position="112"/>
    </location>
</feature>
<sequence>MKQITRRYDLDWLRTIGVLVVIPFHSLLMFNMDPGAIVYVKDTIDVKLFNILDRILHSFHMPLLFVIAGMSVYFSLQCRTKTKYINERVRKLLIPSLFGCIILNPVMTYIYLISKNENVSFLNHLLRFFTKNPGDFVGLTGAFTPAHLWFVIYLLIFSLVGLPFFMKISKGDFNNLLFRLGDFLEKPLMLILAAIPVTIFSAINILGDKNPLVYFAIFFIGFLLAADDRYQKSIIRDKWIYLILSIIFVYLKFNIPHTFETWSPIWCIYGIFNSSTTIVSVFALLGLANRFINKNTRVLDYLSKASFPVYIIHMLINTMVGFCIIKLNIIPEIKFILIVVITFTACFLVYEFIKRVEFWCYIFAIKSEQKLSEEIKPKEIYDETKLF</sequence>
<reference evidence="3" key="2">
    <citation type="submission" date="2019-12" db="EMBL/GenBank/DDBJ databases">
        <title>Microbes associate with the intestines of laboratory mice.</title>
        <authorList>
            <person name="Navarre W."/>
            <person name="Wong E."/>
        </authorList>
    </citation>
    <scope>NUCLEOTIDE SEQUENCE</scope>
    <source>
        <strain evidence="3">NM79_F5</strain>
    </source>
</reference>
<keyword evidence="1" id="KW-1133">Transmembrane helix</keyword>
<evidence type="ECO:0000256" key="1">
    <source>
        <dbReference type="SAM" id="Phobius"/>
    </source>
</evidence>
<feature type="transmembrane region" description="Helical" evidence="1">
    <location>
        <begin position="212"/>
        <end position="227"/>
    </location>
</feature>
<evidence type="ECO:0000313" key="4">
    <source>
        <dbReference type="EMBL" id="OPJ65429.1"/>
    </source>
</evidence>
<dbReference type="Proteomes" id="UP000191056">
    <property type="component" value="Unassembled WGS sequence"/>
</dbReference>
<keyword evidence="1" id="KW-0812">Transmembrane</keyword>
<accession>A0A1V4IZV4</accession>
<dbReference type="EMBL" id="WSRQ01000013">
    <property type="protein sequence ID" value="MVX64035.1"/>
    <property type="molecule type" value="Genomic_DNA"/>
</dbReference>